<dbReference type="Pfam" id="PF22694">
    <property type="entry name" value="CtpB_N-like"/>
    <property type="match status" value="1"/>
</dbReference>
<dbReference type="InterPro" id="IPR055210">
    <property type="entry name" value="CtpA/B_N"/>
</dbReference>
<dbReference type="Pfam" id="PF03572">
    <property type="entry name" value="Peptidase_S41"/>
    <property type="match status" value="1"/>
</dbReference>
<evidence type="ECO:0000256" key="6">
    <source>
        <dbReference type="SAM" id="Phobius"/>
    </source>
</evidence>
<dbReference type="KEGG" id="sfc:Spiaf_2778"/>
<dbReference type="Gene3D" id="2.30.42.10">
    <property type="match status" value="1"/>
</dbReference>
<dbReference type="RefSeq" id="WP_014456784.1">
    <property type="nucleotide sequence ID" value="NC_017098.1"/>
</dbReference>
<dbReference type="InterPro" id="IPR041489">
    <property type="entry name" value="PDZ_6"/>
</dbReference>
<evidence type="ECO:0000256" key="5">
    <source>
        <dbReference type="RuleBase" id="RU004404"/>
    </source>
</evidence>
<dbReference type="Proteomes" id="UP000007383">
    <property type="component" value="Chromosome"/>
</dbReference>
<keyword evidence="2 5" id="KW-0645">Protease</keyword>
<dbReference type="AlphaFoldDB" id="H9UMQ9"/>
<keyword evidence="6" id="KW-0812">Transmembrane</keyword>
<dbReference type="InterPro" id="IPR036034">
    <property type="entry name" value="PDZ_sf"/>
</dbReference>
<dbReference type="SMART" id="SM00228">
    <property type="entry name" value="PDZ"/>
    <property type="match status" value="1"/>
</dbReference>
<dbReference type="NCBIfam" id="TIGR00225">
    <property type="entry name" value="prc"/>
    <property type="match status" value="1"/>
</dbReference>
<evidence type="ECO:0000259" key="7">
    <source>
        <dbReference type="PROSITE" id="PS50106"/>
    </source>
</evidence>
<keyword evidence="3 5" id="KW-0378">Hydrolase</keyword>
<dbReference type="GO" id="GO:0008236">
    <property type="term" value="F:serine-type peptidase activity"/>
    <property type="evidence" value="ECO:0007669"/>
    <property type="project" value="UniProtKB-KW"/>
</dbReference>
<dbReference type="GO" id="GO:0030288">
    <property type="term" value="C:outer membrane-bounded periplasmic space"/>
    <property type="evidence" value="ECO:0007669"/>
    <property type="project" value="TreeGrafter"/>
</dbReference>
<dbReference type="Pfam" id="PF17820">
    <property type="entry name" value="PDZ_6"/>
    <property type="match status" value="1"/>
</dbReference>
<proteinExistence type="inferred from homology"/>
<evidence type="ECO:0000256" key="3">
    <source>
        <dbReference type="ARBA" id="ARBA00022801"/>
    </source>
</evidence>
<dbReference type="PROSITE" id="PS50106">
    <property type="entry name" value="PDZ"/>
    <property type="match status" value="1"/>
</dbReference>
<evidence type="ECO:0000256" key="2">
    <source>
        <dbReference type="ARBA" id="ARBA00022670"/>
    </source>
</evidence>
<dbReference type="PANTHER" id="PTHR32060:SF30">
    <property type="entry name" value="CARBOXY-TERMINAL PROCESSING PROTEASE CTPA"/>
    <property type="match status" value="1"/>
</dbReference>
<dbReference type="InterPro" id="IPR004447">
    <property type="entry name" value="Peptidase_S41A"/>
</dbReference>
<dbReference type="Gene3D" id="3.90.226.10">
    <property type="entry name" value="2-enoyl-CoA Hydratase, Chain A, domain 1"/>
    <property type="match status" value="1"/>
</dbReference>
<dbReference type="InterPro" id="IPR005151">
    <property type="entry name" value="Tail-specific_protease"/>
</dbReference>
<dbReference type="SMART" id="SM00245">
    <property type="entry name" value="TSPc"/>
    <property type="match status" value="1"/>
</dbReference>
<dbReference type="PANTHER" id="PTHR32060">
    <property type="entry name" value="TAIL-SPECIFIC PROTEASE"/>
    <property type="match status" value="1"/>
</dbReference>
<gene>
    <name evidence="8" type="ordered locus">Spiaf_2778</name>
</gene>
<dbReference type="EMBL" id="CP003282">
    <property type="protein sequence ID" value="AFG38802.1"/>
    <property type="molecule type" value="Genomic_DNA"/>
</dbReference>
<dbReference type="GO" id="GO:0006508">
    <property type="term" value="P:proteolysis"/>
    <property type="evidence" value="ECO:0007669"/>
    <property type="project" value="UniProtKB-KW"/>
</dbReference>
<dbReference type="InterPro" id="IPR029045">
    <property type="entry name" value="ClpP/crotonase-like_dom_sf"/>
</dbReference>
<feature type="domain" description="PDZ" evidence="7">
    <location>
        <begin position="100"/>
        <end position="188"/>
    </location>
</feature>
<sequence length="479" mass="53236">MNKLHEQMQAWRTRTRYSAGVAAVLAMVLAAVLVVPQIGANNRLSAEETRLLRQFENVYQFIRDSYVDEVEAEKLIRGAMEGMFESLEDPHSAFLSREEMRSLTDTTSGEFGGVGLYINKQPADGDNPRFVEVVSPIEGTPAYHAGVRGGDLIVAINEESTAPLNIDEVVDKLRGRPGTDVTVTIRRGRSSTFDVTLTRDTIQVPTVRRAIMDNGIAYLRIVQFTPHTRERVADALQYFEDAGYQKLIIDLRGNPGGLLNSVVDVSDLFLDEGLVVGTRGRVESENHEFTARRGIAVSDDLETVILIDKGSASAAEIMAGALGDRERAVLIGQTTYGKGSVQQVRGLINGGFRLTMSRYYTPSGTYIDKEGIAPHIEILPPSLEEDEQEVAVELVTSNRVQSWARDNTEAGDAEVAEFIQDLRGEGFELPQWYLERMVDNELIRQRREDPVYNLKHDVVLQQAIELLKSGEIAQRLGLR</sequence>
<organism evidence="8 9">
    <name type="scientific">Spirochaeta africana (strain ATCC 700263 / DSM 8902 / Z-7692)</name>
    <dbReference type="NCBI Taxonomy" id="889378"/>
    <lineage>
        <taxon>Bacteria</taxon>
        <taxon>Pseudomonadati</taxon>
        <taxon>Spirochaetota</taxon>
        <taxon>Spirochaetia</taxon>
        <taxon>Spirochaetales</taxon>
        <taxon>Spirochaetaceae</taxon>
        <taxon>Spirochaeta</taxon>
    </lineage>
</organism>
<dbReference type="eggNOG" id="COG0793">
    <property type="taxonomic scope" value="Bacteria"/>
</dbReference>
<evidence type="ECO:0000313" key="9">
    <source>
        <dbReference type="Proteomes" id="UP000007383"/>
    </source>
</evidence>
<keyword evidence="6" id="KW-1133">Transmembrane helix</keyword>
<comment type="similarity">
    <text evidence="1 5">Belongs to the peptidase S41A family.</text>
</comment>
<accession>H9UMQ9</accession>
<reference evidence="9" key="1">
    <citation type="journal article" date="2013" name="Stand. Genomic Sci.">
        <title>Complete genome sequence of the halophilic bacterium Spirochaeta africana type strain (Z-7692(T)) from the alkaline Lake Magadi in the East African Rift.</title>
        <authorList>
            <person name="Liolos K."/>
            <person name="Abt B."/>
            <person name="Scheuner C."/>
            <person name="Teshima H."/>
            <person name="Held B."/>
            <person name="Lapidus A."/>
            <person name="Nolan M."/>
            <person name="Lucas S."/>
            <person name="Deshpande S."/>
            <person name="Cheng J.F."/>
            <person name="Tapia R."/>
            <person name="Goodwin L.A."/>
            <person name="Pitluck S."/>
            <person name="Pagani I."/>
            <person name="Ivanova N."/>
            <person name="Mavromatis K."/>
            <person name="Mikhailova N."/>
            <person name="Huntemann M."/>
            <person name="Pati A."/>
            <person name="Chen A."/>
            <person name="Palaniappan K."/>
            <person name="Land M."/>
            <person name="Rohde M."/>
            <person name="Tindall B.J."/>
            <person name="Detter J.C."/>
            <person name="Goker M."/>
            <person name="Bristow J."/>
            <person name="Eisen J.A."/>
            <person name="Markowitz V."/>
            <person name="Hugenholtz P."/>
            <person name="Woyke T."/>
            <person name="Klenk H.P."/>
            <person name="Kyrpides N.C."/>
        </authorList>
    </citation>
    <scope>NUCLEOTIDE SEQUENCE</scope>
    <source>
        <strain evidence="9">ATCC 700263 / DSM 8902 / Z-7692</strain>
    </source>
</reference>
<dbReference type="PATRIC" id="fig|889378.3.peg.2751"/>
<dbReference type="GO" id="GO:0007165">
    <property type="term" value="P:signal transduction"/>
    <property type="evidence" value="ECO:0007669"/>
    <property type="project" value="TreeGrafter"/>
</dbReference>
<dbReference type="STRING" id="889378.Spiaf_2778"/>
<dbReference type="InterPro" id="IPR001478">
    <property type="entry name" value="PDZ"/>
</dbReference>
<evidence type="ECO:0000256" key="1">
    <source>
        <dbReference type="ARBA" id="ARBA00009179"/>
    </source>
</evidence>
<feature type="transmembrane region" description="Helical" evidence="6">
    <location>
        <begin position="21"/>
        <end position="40"/>
    </location>
</feature>
<evidence type="ECO:0000313" key="8">
    <source>
        <dbReference type="EMBL" id="AFG38802.1"/>
    </source>
</evidence>
<dbReference type="GO" id="GO:0004175">
    <property type="term" value="F:endopeptidase activity"/>
    <property type="evidence" value="ECO:0007669"/>
    <property type="project" value="TreeGrafter"/>
</dbReference>
<dbReference type="SUPFAM" id="SSF52096">
    <property type="entry name" value="ClpP/crotonase"/>
    <property type="match status" value="1"/>
</dbReference>
<evidence type="ECO:0000256" key="4">
    <source>
        <dbReference type="ARBA" id="ARBA00022825"/>
    </source>
</evidence>
<protein>
    <submittedName>
        <fullName evidence="8">C-terminal processing peptidase</fullName>
    </submittedName>
</protein>
<dbReference type="MEROPS" id="S41.004"/>
<name>H9UMQ9_SPIAZ</name>
<keyword evidence="4 5" id="KW-0720">Serine protease</keyword>
<dbReference type="FunFam" id="2.30.42.10:FF:000063">
    <property type="entry name" value="Peptidase, S41 family"/>
    <property type="match status" value="1"/>
</dbReference>
<dbReference type="SUPFAM" id="SSF50156">
    <property type="entry name" value="PDZ domain-like"/>
    <property type="match status" value="1"/>
</dbReference>
<dbReference type="CDD" id="cd07560">
    <property type="entry name" value="Peptidase_S41_CPP"/>
    <property type="match status" value="1"/>
</dbReference>
<keyword evidence="9" id="KW-1185">Reference proteome</keyword>
<dbReference type="CDD" id="cd06782">
    <property type="entry name" value="cpPDZ_CPP-like"/>
    <property type="match status" value="1"/>
</dbReference>
<dbReference type="HOGENOM" id="CLU_017295_3_0_12"/>
<keyword evidence="6" id="KW-0472">Membrane</keyword>
<dbReference type="Gene3D" id="3.30.750.44">
    <property type="match status" value="1"/>
</dbReference>